<proteinExistence type="predicted"/>
<comment type="caution">
    <text evidence="1">The sequence shown here is derived from an EMBL/GenBank/DDBJ whole genome shotgun (WGS) entry which is preliminary data.</text>
</comment>
<gene>
    <name evidence="1" type="ORF">niasHT_001466</name>
</gene>
<reference evidence="1 2" key="1">
    <citation type="submission" date="2024-10" db="EMBL/GenBank/DDBJ databases">
        <authorList>
            <person name="Kim D."/>
        </authorList>
    </citation>
    <scope>NUCLEOTIDE SEQUENCE [LARGE SCALE GENOMIC DNA]</scope>
    <source>
        <strain evidence="1">BH-2024</strain>
    </source>
</reference>
<evidence type="ECO:0000313" key="1">
    <source>
        <dbReference type="EMBL" id="KAL3117565.1"/>
    </source>
</evidence>
<name>A0ABD2LSE0_9BILA</name>
<sequence length="120" mass="14286">MSSPPFYIFKSPMVVMRSFDLMRRLINPFNRLWYSWYDSAYDIDKFMDGAVQAALLAALNLRERRFDKFREIATEQLMVYMRQRIPEMPADLLDQRLQFKRHHVVNGFHPHVSLCSPGCP</sequence>
<protein>
    <submittedName>
        <fullName evidence="1">Uncharacterized protein</fullName>
    </submittedName>
</protein>
<dbReference type="Proteomes" id="UP001620626">
    <property type="component" value="Unassembled WGS sequence"/>
</dbReference>
<accession>A0ABD2LSE0</accession>
<dbReference type="EMBL" id="JBICBT010000317">
    <property type="protein sequence ID" value="KAL3117565.1"/>
    <property type="molecule type" value="Genomic_DNA"/>
</dbReference>
<organism evidence="1 2">
    <name type="scientific">Heterodera trifolii</name>
    <dbReference type="NCBI Taxonomy" id="157864"/>
    <lineage>
        <taxon>Eukaryota</taxon>
        <taxon>Metazoa</taxon>
        <taxon>Ecdysozoa</taxon>
        <taxon>Nematoda</taxon>
        <taxon>Chromadorea</taxon>
        <taxon>Rhabditida</taxon>
        <taxon>Tylenchina</taxon>
        <taxon>Tylenchomorpha</taxon>
        <taxon>Tylenchoidea</taxon>
        <taxon>Heteroderidae</taxon>
        <taxon>Heteroderinae</taxon>
        <taxon>Heterodera</taxon>
    </lineage>
</organism>
<keyword evidence="2" id="KW-1185">Reference proteome</keyword>
<dbReference type="AlphaFoldDB" id="A0ABD2LSE0"/>
<evidence type="ECO:0000313" key="2">
    <source>
        <dbReference type="Proteomes" id="UP001620626"/>
    </source>
</evidence>